<organism evidence="18 19">
    <name type="scientific">Aerococcus christensenii</name>
    <dbReference type="NCBI Taxonomy" id="87541"/>
    <lineage>
        <taxon>Bacteria</taxon>
        <taxon>Bacillati</taxon>
        <taxon>Bacillota</taxon>
        <taxon>Bacilli</taxon>
        <taxon>Lactobacillales</taxon>
        <taxon>Aerococcaceae</taxon>
        <taxon>Aerococcus</taxon>
    </lineage>
</organism>
<dbReference type="PROSITE" id="PS00428">
    <property type="entry name" value="FTSW_RODA_SPOVE"/>
    <property type="match status" value="1"/>
</dbReference>
<evidence type="ECO:0000256" key="1">
    <source>
        <dbReference type="ARBA" id="ARBA00004141"/>
    </source>
</evidence>
<evidence type="ECO:0000256" key="4">
    <source>
        <dbReference type="ARBA" id="ARBA00022692"/>
    </source>
</evidence>
<dbReference type="GO" id="GO:0032153">
    <property type="term" value="C:cell division site"/>
    <property type="evidence" value="ECO:0007669"/>
    <property type="project" value="TreeGrafter"/>
</dbReference>
<dbReference type="PANTHER" id="PTHR30474:SF2">
    <property type="entry name" value="PEPTIDOGLYCAN GLYCOSYLTRANSFERASE FTSW-RELATED"/>
    <property type="match status" value="1"/>
</dbReference>
<dbReference type="STRING" id="87541.AWM71_01715"/>
<evidence type="ECO:0000256" key="6">
    <source>
        <dbReference type="ARBA" id="ARBA00022984"/>
    </source>
</evidence>
<feature type="transmembrane region" description="Helical" evidence="17">
    <location>
        <begin position="311"/>
        <end position="332"/>
    </location>
</feature>
<dbReference type="Pfam" id="PF01098">
    <property type="entry name" value="FTSW_RODA_SPOVE"/>
    <property type="match status" value="1"/>
</dbReference>
<evidence type="ECO:0000256" key="10">
    <source>
        <dbReference type="ARBA" id="ARBA00033270"/>
    </source>
</evidence>
<evidence type="ECO:0000256" key="5">
    <source>
        <dbReference type="ARBA" id="ARBA00022960"/>
    </source>
</evidence>
<protein>
    <recommendedName>
        <fullName evidence="12">Probable peptidoglycan glycosyltransferase FtsW</fullName>
        <ecNumber evidence="14">2.4.99.28</ecNumber>
    </recommendedName>
    <alternativeName>
        <fullName evidence="13">Cell division protein FtsW</fullName>
    </alternativeName>
    <alternativeName>
        <fullName evidence="10">Cell wall polymerase</fullName>
    </alternativeName>
    <alternativeName>
        <fullName evidence="9">Peptidoglycan polymerase</fullName>
    </alternativeName>
</protein>
<comment type="catalytic activity">
    <reaction evidence="15">
        <text>[GlcNAc-(1-&gt;4)-Mur2Ac(oyl-L-Ala-gamma-D-Glu-L-Lys-D-Ala-D-Ala)](n)-di-trans,octa-cis-undecaprenyl diphosphate + beta-D-GlcNAc-(1-&gt;4)-Mur2Ac(oyl-L-Ala-gamma-D-Glu-L-Lys-D-Ala-D-Ala)-di-trans,octa-cis-undecaprenyl diphosphate = [GlcNAc-(1-&gt;4)-Mur2Ac(oyl-L-Ala-gamma-D-Glu-L-Lys-D-Ala-D-Ala)](n+1)-di-trans,octa-cis-undecaprenyl diphosphate + di-trans,octa-cis-undecaprenyl diphosphate + H(+)</text>
        <dbReference type="Rhea" id="RHEA:23708"/>
        <dbReference type="Rhea" id="RHEA-COMP:9602"/>
        <dbReference type="Rhea" id="RHEA-COMP:9603"/>
        <dbReference type="ChEBI" id="CHEBI:15378"/>
        <dbReference type="ChEBI" id="CHEBI:58405"/>
        <dbReference type="ChEBI" id="CHEBI:60033"/>
        <dbReference type="ChEBI" id="CHEBI:78435"/>
        <dbReference type="EC" id="2.4.99.28"/>
    </reaction>
</comment>
<evidence type="ECO:0000256" key="15">
    <source>
        <dbReference type="ARBA" id="ARBA00049902"/>
    </source>
</evidence>
<feature type="transmembrane region" description="Helical" evidence="17">
    <location>
        <begin position="68"/>
        <end position="88"/>
    </location>
</feature>
<evidence type="ECO:0000256" key="13">
    <source>
        <dbReference type="ARBA" id="ARBA00041418"/>
    </source>
</evidence>
<gene>
    <name evidence="18" type="ORF">HMPREF3187_00609</name>
</gene>
<evidence type="ECO:0000256" key="14">
    <source>
        <dbReference type="ARBA" id="ARBA00044770"/>
    </source>
</evidence>
<sequence>MSKKNLHVDKNREKQWENPFFKNFSKGLNFNLIVPSLLLLAIGLVAVASASNYKALVESQYASSITYLARQIIFALFGGLMCLFVYRIRPEIFRRNQLKNSLIVGMSVVLVVVFFLMPTINGAKGWIVLGPISIQPVEFLKPLMILLWADYLDRHQQEVVNEGMGSTLKKNFKLPLVLLAWLAIVFLFPDTGGVLLLSLILIGMTLASGIPLIFTKRFLGWGTGVYLFSVVFLKLFNLSFLSKVSYKLARLISFANPFRDAKGTGLQLVNSYYALAMGGLLGQGPGNSIQKTGYLPEAHTDFIMAIVGEEYGFIGMFLILLAYFYLIFYIFYRAKRIINNYHQLIMIGIGFYFLSQILVNLGGITGLIPITGVTFPFISYGGSSILTTGIMLGLALAIDDRNQRALYLQNEK</sequence>
<evidence type="ECO:0000256" key="16">
    <source>
        <dbReference type="ARBA" id="ARBA00049966"/>
    </source>
</evidence>
<dbReference type="GO" id="GO:0005886">
    <property type="term" value="C:plasma membrane"/>
    <property type="evidence" value="ECO:0007669"/>
    <property type="project" value="TreeGrafter"/>
</dbReference>
<proteinExistence type="inferred from homology"/>
<feature type="transmembrane region" description="Helical" evidence="17">
    <location>
        <begin position="100"/>
        <end position="120"/>
    </location>
</feature>
<dbReference type="GO" id="GO:0008955">
    <property type="term" value="F:peptidoglycan glycosyltransferase activity"/>
    <property type="evidence" value="ECO:0007669"/>
    <property type="project" value="UniProtKB-EC"/>
</dbReference>
<evidence type="ECO:0000256" key="7">
    <source>
        <dbReference type="ARBA" id="ARBA00022989"/>
    </source>
</evidence>
<evidence type="ECO:0000256" key="8">
    <source>
        <dbReference type="ARBA" id="ARBA00023136"/>
    </source>
</evidence>
<evidence type="ECO:0000256" key="2">
    <source>
        <dbReference type="ARBA" id="ARBA00022676"/>
    </source>
</evidence>
<feature type="transmembrane region" description="Helical" evidence="17">
    <location>
        <begin position="344"/>
        <end position="371"/>
    </location>
</feature>
<keyword evidence="6" id="KW-0573">Peptidoglycan synthesis</keyword>
<feature type="transmembrane region" description="Helical" evidence="17">
    <location>
        <begin position="377"/>
        <end position="398"/>
    </location>
</feature>
<dbReference type="InterPro" id="IPR018365">
    <property type="entry name" value="Cell_cycle_FtsW-rel_CS"/>
</dbReference>
<evidence type="ECO:0000313" key="18">
    <source>
        <dbReference type="EMBL" id="KXB37343.1"/>
    </source>
</evidence>
<evidence type="ECO:0000256" key="17">
    <source>
        <dbReference type="SAM" id="Phobius"/>
    </source>
</evidence>
<comment type="subcellular location">
    <subcellularLocation>
        <location evidence="1">Membrane</location>
        <topology evidence="1">Multi-pass membrane protein</topology>
    </subcellularLocation>
</comment>
<keyword evidence="4 17" id="KW-0812">Transmembrane</keyword>
<dbReference type="Proteomes" id="UP000070422">
    <property type="component" value="Unassembled WGS sequence"/>
</dbReference>
<keyword evidence="7 17" id="KW-1133">Transmembrane helix</keyword>
<feature type="transmembrane region" description="Helical" evidence="17">
    <location>
        <begin position="172"/>
        <end position="188"/>
    </location>
</feature>
<dbReference type="EC" id="2.4.99.28" evidence="14"/>
<evidence type="ECO:0000256" key="9">
    <source>
        <dbReference type="ARBA" id="ARBA00032370"/>
    </source>
</evidence>
<feature type="transmembrane region" description="Helical" evidence="17">
    <location>
        <begin position="194"/>
        <end position="214"/>
    </location>
</feature>
<feature type="transmembrane region" description="Helical" evidence="17">
    <location>
        <begin position="28"/>
        <end position="48"/>
    </location>
</feature>
<comment type="caution">
    <text evidence="18">The sequence shown here is derived from an EMBL/GenBank/DDBJ whole genome shotgun (WGS) entry which is preliminary data.</text>
</comment>
<dbReference type="PATRIC" id="fig|87541.4.peg.609"/>
<evidence type="ECO:0000256" key="3">
    <source>
        <dbReference type="ARBA" id="ARBA00022679"/>
    </source>
</evidence>
<evidence type="ECO:0000313" key="19">
    <source>
        <dbReference type="Proteomes" id="UP000070422"/>
    </source>
</evidence>
<keyword evidence="2" id="KW-0328">Glycosyltransferase</keyword>
<comment type="similarity">
    <text evidence="11">Belongs to the SEDS family. FtsW subfamily.</text>
</comment>
<keyword evidence="3" id="KW-0808">Transferase</keyword>
<dbReference type="GO" id="GO:0008360">
    <property type="term" value="P:regulation of cell shape"/>
    <property type="evidence" value="ECO:0007669"/>
    <property type="project" value="UniProtKB-KW"/>
</dbReference>
<dbReference type="InterPro" id="IPR001182">
    <property type="entry name" value="FtsW/RodA"/>
</dbReference>
<accession>A0A133Y2C8</accession>
<dbReference type="EMBL" id="LSCQ01000027">
    <property type="protein sequence ID" value="KXB37343.1"/>
    <property type="molecule type" value="Genomic_DNA"/>
</dbReference>
<dbReference type="GO" id="GO:0051301">
    <property type="term" value="P:cell division"/>
    <property type="evidence" value="ECO:0007669"/>
    <property type="project" value="InterPro"/>
</dbReference>
<keyword evidence="5" id="KW-0133">Cell shape</keyword>
<reference evidence="18 19" key="1">
    <citation type="submission" date="2016-01" db="EMBL/GenBank/DDBJ databases">
        <authorList>
            <person name="Oliw E.H."/>
        </authorList>
    </citation>
    <scope>NUCLEOTIDE SEQUENCE [LARGE SCALE GENOMIC DNA]</scope>
    <source>
        <strain evidence="18 19">KA00635</strain>
    </source>
</reference>
<keyword evidence="8 17" id="KW-0472">Membrane</keyword>
<dbReference type="GO" id="GO:0015648">
    <property type="term" value="F:lipid-linked peptidoglycan transporter activity"/>
    <property type="evidence" value="ECO:0007669"/>
    <property type="project" value="TreeGrafter"/>
</dbReference>
<dbReference type="RefSeq" id="WP_060936638.1">
    <property type="nucleotide sequence ID" value="NZ_JASOZP010000003.1"/>
</dbReference>
<dbReference type="AlphaFoldDB" id="A0A133Y2C8"/>
<name>A0A133Y2C8_9LACT</name>
<evidence type="ECO:0000256" key="12">
    <source>
        <dbReference type="ARBA" id="ARBA00041185"/>
    </source>
</evidence>
<feature type="transmembrane region" description="Helical" evidence="17">
    <location>
        <begin position="221"/>
        <end position="241"/>
    </location>
</feature>
<evidence type="ECO:0000256" key="11">
    <source>
        <dbReference type="ARBA" id="ARBA00038053"/>
    </source>
</evidence>
<dbReference type="OrthoDB" id="9812661at2"/>
<comment type="function">
    <text evidence="16">Peptidoglycan polymerase that is essential for cell division.</text>
</comment>
<dbReference type="PANTHER" id="PTHR30474">
    <property type="entry name" value="CELL CYCLE PROTEIN"/>
    <property type="match status" value="1"/>
</dbReference>
<dbReference type="GO" id="GO:0009252">
    <property type="term" value="P:peptidoglycan biosynthetic process"/>
    <property type="evidence" value="ECO:0007669"/>
    <property type="project" value="UniProtKB-KW"/>
</dbReference>